<dbReference type="Proteomes" id="UP001190700">
    <property type="component" value="Unassembled WGS sequence"/>
</dbReference>
<dbReference type="InterPro" id="IPR029044">
    <property type="entry name" value="Nucleotide-diphossugar_trans"/>
</dbReference>
<proteinExistence type="predicted"/>
<feature type="non-terminal residue" evidence="1">
    <location>
        <position position="1"/>
    </location>
</feature>
<dbReference type="AlphaFoldDB" id="A0AAE0L818"/>
<dbReference type="SUPFAM" id="SSF53448">
    <property type="entry name" value="Nucleotide-diphospho-sugar transferases"/>
    <property type="match status" value="1"/>
</dbReference>
<accession>A0AAE0L818</accession>
<comment type="caution">
    <text evidence="1">The sequence shown here is derived from an EMBL/GenBank/DDBJ whole genome shotgun (WGS) entry which is preliminary data.</text>
</comment>
<dbReference type="EMBL" id="LGRX02007362">
    <property type="protein sequence ID" value="KAK3275194.1"/>
    <property type="molecule type" value="Genomic_DNA"/>
</dbReference>
<gene>
    <name evidence="1" type="ORF">CYMTET_16663</name>
</gene>
<dbReference type="PANTHER" id="PTHR11952">
    <property type="entry name" value="UDP- GLUCOSE PYROPHOSPHORYLASE"/>
    <property type="match status" value="1"/>
</dbReference>
<name>A0AAE0L818_9CHLO</name>
<organism evidence="1 2">
    <name type="scientific">Cymbomonas tetramitiformis</name>
    <dbReference type="NCBI Taxonomy" id="36881"/>
    <lineage>
        <taxon>Eukaryota</taxon>
        <taxon>Viridiplantae</taxon>
        <taxon>Chlorophyta</taxon>
        <taxon>Pyramimonadophyceae</taxon>
        <taxon>Pyramimonadales</taxon>
        <taxon>Pyramimonadaceae</taxon>
        <taxon>Cymbomonas</taxon>
    </lineage>
</organism>
<dbReference type="PANTHER" id="PTHR11952:SF9">
    <property type="entry name" value="UDP-SUGAR PYROPHOSPHORYLASE"/>
    <property type="match status" value="1"/>
</dbReference>
<dbReference type="Gene3D" id="2.160.10.30">
    <property type="match status" value="1"/>
</dbReference>
<dbReference type="Gene3D" id="3.90.550.10">
    <property type="entry name" value="Spore Coat Polysaccharide Biosynthesis Protein SpsA, Chain A"/>
    <property type="match status" value="1"/>
</dbReference>
<dbReference type="GO" id="GO:0003977">
    <property type="term" value="F:UDP-N-acetylglucosamine diphosphorylase activity"/>
    <property type="evidence" value="ECO:0007669"/>
    <property type="project" value="TreeGrafter"/>
</dbReference>
<reference evidence="1 2" key="1">
    <citation type="journal article" date="2015" name="Genome Biol. Evol.">
        <title>Comparative Genomics of a Bacterivorous Green Alga Reveals Evolutionary Causalities and Consequences of Phago-Mixotrophic Mode of Nutrition.</title>
        <authorList>
            <person name="Burns J.A."/>
            <person name="Paasch A."/>
            <person name="Narechania A."/>
            <person name="Kim E."/>
        </authorList>
    </citation>
    <scope>NUCLEOTIDE SEQUENCE [LARGE SCALE GENOMIC DNA]</scope>
    <source>
        <strain evidence="1 2">PLY_AMNH</strain>
    </source>
</reference>
<protein>
    <submittedName>
        <fullName evidence="1">Uncharacterized protein</fullName>
    </submittedName>
</protein>
<dbReference type="GO" id="GO:0006048">
    <property type="term" value="P:UDP-N-acetylglucosamine biosynthetic process"/>
    <property type="evidence" value="ECO:0007669"/>
    <property type="project" value="TreeGrafter"/>
</dbReference>
<dbReference type="InterPro" id="IPR039741">
    <property type="entry name" value="UDP-sugar_pyrophosphorylase"/>
</dbReference>
<sequence>KAKEAVGAIAKLTHTDGREITVNVEYNQLGPLLTSSGFSPEGDVNGPDGLSPFPGNINELVFELSSYAKVLDRTGGMMEEFINPKYKDSSRTTFSPTRLECMMQDYPKVLGPEASVGFSAYPIEFGYFPVKNSIEAGAKLSAAGVPAGTASTAEAAVYHAACTMLRRLGAEIGPPTRQTFHGVSVSVGPMVVLHPTFAMCFIQLKERVRQPAKIEITSKSTLFLKGDVVIDELKLDGSLWIEAAPGAQRGVRLRPLGGAAPSAACG</sequence>
<evidence type="ECO:0000313" key="1">
    <source>
        <dbReference type="EMBL" id="KAK3275194.1"/>
    </source>
</evidence>
<evidence type="ECO:0000313" key="2">
    <source>
        <dbReference type="Proteomes" id="UP001190700"/>
    </source>
</evidence>
<keyword evidence="2" id="KW-1185">Reference proteome</keyword>